<feature type="domain" description="Alpha-D-phosphohexomutase alpha/beta/alpha" evidence="11">
    <location>
        <begin position="320"/>
        <end position="437"/>
    </location>
</feature>
<dbReference type="GO" id="GO:0008973">
    <property type="term" value="F:phosphopentomutase activity"/>
    <property type="evidence" value="ECO:0007669"/>
    <property type="project" value="TreeGrafter"/>
</dbReference>
<keyword evidence="13" id="KW-1185">Reference proteome</keyword>
<dbReference type="InterPro" id="IPR036900">
    <property type="entry name" value="A-D-PHexomutase_C_sf"/>
</dbReference>
<accession>E0UP56</accession>
<dbReference type="PANTHER" id="PTHR45745:SF1">
    <property type="entry name" value="PHOSPHOGLUCOMUTASE 2B-RELATED"/>
    <property type="match status" value="1"/>
</dbReference>
<feature type="domain" description="Alpha-D-phosphohexomutase C-terminal" evidence="8">
    <location>
        <begin position="484"/>
        <end position="535"/>
    </location>
</feature>
<dbReference type="GO" id="GO:0000287">
    <property type="term" value="F:magnesium ion binding"/>
    <property type="evidence" value="ECO:0007669"/>
    <property type="project" value="InterPro"/>
</dbReference>
<feature type="domain" description="Alpha-D-phosphohexomutase alpha/beta/alpha" evidence="10">
    <location>
        <begin position="209"/>
        <end position="316"/>
    </location>
</feature>
<feature type="domain" description="Alpha-D-phosphohexomutase alpha/beta/alpha" evidence="9">
    <location>
        <begin position="39"/>
        <end position="180"/>
    </location>
</feature>
<dbReference type="eggNOG" id="COG0033">
    <property type="taxonomic scope" value="Bacteria"/>
</dbReference>
<evidence type="ECO:0000259" key="8">
    <source>
        <dbReference type="Pfam" id="PF00408"/>
    </source>
</evidence>
<dbReference type="InterPro" id="IPR016055">
    <property type="entry name" value="A-D-PHexomutase_a/b/a-I/II/III"/>
</dbReference>
<dbReference type="InterPro" id="IPR016066">
    <property type="entry name" value="A-D-PHexomutase_CS"/>
</dbReference>
<dbReference type="Pfam" id="PF02880">
    <property type="entry name" value="PGM_PMM_III"/>
    <property type="match status" value="1"/>
</dbReference>
<evidence type="ECO:0000259" key="10">
    <source>
        <dbReference type="Pfam" id="PF02879"/>
    </source>
</evidence>
<comment type="similarity">
    <text evidence="2 7">Belongs to the phosphohexose mutase family.</text>
</comment>
<dbReference type="PROSITE" id="PS00710">
    <property type="entry name" value="PGM_PMM"/>
    <property type="match status" value="1"/>
</dbReference>
<dbReference type="Gene3D" id="3.30.310.50">
    <property type="entry name" value="Alpha-D-phosphohexomutase, C-terminal domain"/>
    <property type="match status" value="1"/>
</dbReference>
<evidence type="ECO:0000313" key="13">
    <source>
        <dbReference type="Proteomes" id="UP000007803"/>
    </source>
</evidence>
<dbReference type="NCBIfam" id="TIGR01132">
    <property type="entry name" value="pgm"/>
    <property type="match status" value="1"/>
</dbReference>
<comment type="cofactor">
    <cofactor evidence="1">
        <name>Mg(2+)</name>
        <dbReference type="ChEBI" id="CHEBI:18420"/>
    </cofactor>
</comment>
<dbReference type="SUPFAM" id="SSF53738">
    <property type="entry name" value="Phosphoglucomutase, first 3 domains"/>
    <property type="match status" value="3"/>
</dbReference>
<dbReference type="InterPro" id="IPR005844">
    <property type="entry name" value="A-D-PHexomutase_a/b/a-I"/>
</dbReference>
<dbReference type="KEGG" id="sua:Saut_0471"/>
<evidence type="ECO:0000256" key="5">
    <source>
        <dbReference type="ARBA" id="ARBA00022842"/>
    </source>
</evidence>
<dbReference type="SUPFAM" id="SSF55957">
    <property type="entry name" value="Phosphoglucomutase, C-terminal domain"/>
    <property type="match status" value="1"/>
</dbReference>
<dbReference type="Gene3D" id="3.40.120.10">
    <property type="entry name" value="Alpha-D-Glucose-1,6-Bisphosphate, subunit A, domain 3"/>
    <property type="match status" value="3"/>
</dbReference>
<keyword evidence="3" id="KW-0597">Phosphoprotein</keyword>
<dbReference type="PRINTS" id="PR00509">
    <property type="entry name" value="PGMPMM"/>
</dbReference>
<evidence type="ECO:0000259" key="9">
    <source>
        <dbReference type="Pfam" id="PF02878"/>
    </source>
</evidence>
<dbReference type="OrthoDB" id="9806956at2"/>
<dbReference type="HOGENOM" id="CLU_016950_8_1_7"/>
<organism evidence="12 13">
    <name type="scientific">Sulfurimonas autotrophica (strain ATCC BAA-671 / DSM 16294 / JCM 11897 / OK10)</name>
    <dbReference type="NCBI Taxonomy" id="563040"/>
    <lineage>
        <taxon>Bacteria</taxon>
        <taxon>Pseudomonadati</taxon>
        <taxon>Campylobacterota</taxon>
        <taxon>Epsilonproteobacteria</taxon>
        <taxon>Campylobacterales</taxon>
        <taxon>Sulfurimonadaceae</taxon>
        <taxon>Sulfurimonas</taxon>
    </lineage>
</organism>
<dbReference type="Pfam" id="PF00408">
    <property type="entry name" value="PGM_PMM_IV"/>
    <property type="match status" value="1"/>
</dbReference>
<dbReference type="InterPro" id="IPR005845">
    <property type="entry name" value="A-D-PHexomutase_a/b/a-II"/>
</dbReference>
<dbReference type="InterPro" id="IPR005843">
    <property type="entry name" value="A-D-PHexomutase_C"/>
</dbReference>
<evidence type="ECO:0000313" key="12">
    <source>
        <dbReference type="EMBL" id="ADN08520.1"/>
    </source>
</evidence>
<dbReference type="AlphaFoldDB" id="E0UP56"/>
<dbReference type="GO" id="GO:0004614">
    <property type="term" value="F:phosphoglucomutase activity"/>
    <property type="evidence" value="ECO:0007669"/>
    <property type="project" value="InterPro"/>
</dbReference>
<dbReference type="Pfam" id="PF02878">
    <property type="entry name" value="PGM_PMM_I"/>
    <property type="match status" value="1"/>
</dbReference>
<dbReference type="RefSeq" id="WP_013326276.1">
    <property type="nucleotide sequence ID" value="NC_014506.1"/>
</dbReference>
<evidence type="ECO:0000256" key="1">
    <source>
        <dbReference type="ARBA" id="ARBA00001946"/>
    </source>
</evidence>
<evidence type="ECO:0000256" key="3">
    <source>
        <dbReference type="ARBA" id="ARBA00022553"/>
    </source>
</evidence>
<keyword evidence="4 7" id="KW-0479">Metal-binding</keyword>
<keyword evidence="6" id="KW-0413">Isomerase</keyword>
<dbReference type="Proteomes" id="UP000007803">
    <property type="component" value="Chromosome"/>
</dbReference>
<proteinExistence type="inferred from homology"/>
<dbReference type="GO" id="GO:0006166">
    <property type="term" value="P:purine ribonucleoside salvage"/>
    <property type="evidence" value="ECO:0007669"/>
    <property type="project" value="TreeGrafter"/>
</dbReference>
<name>E0UP56_SULAO</name>
<evidence type="ECO:0000256" key="7">
    <source>
        <dbReference type="RuleBase" id="RU004326"/>
    </source>
</evidence>
<dbReference type="EMBL" id="CP002205">
    <property type="protein sequence ID" value="ADN08520.1"/>
    <property type="molecule type" value="Genomic_DNA"/>
</dbReference>
<dbReference type="STRING" id="563040.Saut_0471"/>
<reference evidence="13" key="1">
    <citation type="journal article" date="2010" name="Stand. Genomic Sci.">
        <title>Complete genome sequence of Sulfurimonas autotrophica type strain (OK10).</title>
        <authorList>
            <person name="Sikorski J."/>
            <person name="Munk C."/>
            <person name="Lapidus A."/>
            <person name="Djao O."/>
            <person name="Lucas S."/>
            <person name="Glavina Del Rio T."/>
            <person name="Nolan M."/>
            <person name="Tice H."/>
            <person name="Han C."/>
            <person name="Cheng J."/>
            <person name="Tapia R."/>
            <person name="Goodwin L."/>
            <person name="Pitluck S."/>
            <person name="Liolios K."/>
            <person name="Ivanova N."/>
            <person name="Mavromatis K."/>
            <person name="Mikhailova N."/>
            <person name="Pati A."/>
            <person name="Sims D."/>
            <person name="Meincke L."/>
            <person name="Brettin T."/>
            <person name="Detter J."/>
            <person name="Chen A."/>
            <person name="Palaniappan K."/>
            <person name="Land M."/>
            <person name="Hauser L."/>
            <person name="Chang Y."/>
            <person name="Jeffries C."/>
            <person name="Rohde M."/>
            <person name="Lang E."/>
            <person name="Spring S."/>
            <person name="Goker M."/>
            <person name="Woyke T."/>
            <person name="Bristow J."/>
            <person name="Eisen J."/>
            <person name="Markowitz V."/>
            <person name="Hugenholtz P."/>
            <person name="Kyrpides N."/>
            <person name="Klenk H."/>
        </authorList>
    </citation>
    <scope>NUCLEOTIDE SEQUENCE [LARGE SCALE GENOMIC DNA]</scope>
    <source>
        <strain evidence="13">ATCC BAA-671 / DSM 16294 / JCM 11897 / OK10</strain>
    </source>
</reference>
<dbReference type="CDD" id="cd05801">
    <property type="entry name" value="PGM_like3"/>
    <property type="match status" value="1"/>
</dbReference>
<evidence type="ECO:0000259" key="11">
    <source>
        <dbReference type="Pfam" id="PF02880"/>
    </source>
</evidence>
<dbReference type="InterPro" id="IPR005841">
    <property type="entry name" value="Alpha-D-phosphohexomutase_SF"/>
</dbReference>
<evidence type="ECO:0000256" key="4">
    <source>
        <dbReference type="ARBA" id="ARBA00022723"/>
    </source>
</evidence>
<dbReference type="InterPro" id="IPR005846">
    <property type="entry name" value="A-D-PHexomutase_a/b/a-III"/>
</dbReference>
<dbReference type="Pfam" id="PF02879">
    <property type="entry name" value="PGM_PMM_II"/>
    <property type="match status" value="1"/>
</dbReference>
<dbReference type="PANTHER" id="PTHR45745">
    <property type="entry name" value="PHOSPHOMANNOMUTASE 45A"/>
    <property type="match status" value="1"/>
</dbReference>
<sequence length="553" mass="61032">MLSPLAGKLTPHSKLIDVASLIADYYEYEPDYSLESQKVSFGTSGHRGSAFKKSFNEAHVLAITQAVCEYKKKMGYNSVLYIGKDTHALSTPAQMSAVRVCAANGIHIAIAKDGIYTPTPLISFAILEHNKKEQATADGIVITPSHNPPSDGGFKYNPPNGGPADTDVTSLIEKRANEILKNNLEDVAFVSYEKALQSQYVTEYDFITPYVEALSKIIDFKAIKNAKFKLAADPLGGSSIQVYEKIKEYYHLDMDIIHPYADFTFSFMTLDHDGKIRMDCSSPYAMASLLKLKEKYDLAFANDTDADRHGIVTPKGGLINPNHYLSVAIWYLFTHRKNFTKDLKVGKTLVSSSMIDRICANLGIEVYEVPVGFKWFAQGLFEGWLGFGGEESAGASFLRNDASVWTTDKDGLIMTLLSAEIMAVTGKDIADIYAEFEKEFGASYYARIDAPATLEQKKILKNLNADSIDIQMLGDEKIEKILTKASGNGAAIGGLKIVTQNGWVAMRPSGTEDIYKIYAESFLSKEHLSAIQKEAQEIMKGLFSEARFSNAKV</sequence>
<dbReference type="InterPro" id="IPR005852">
    <property type="entry name" value="PGM_a-D-Glc-sp"/>
</dbReference>
<evidence type="ECO:0000256" key="2">
    <source>
        <dbReference type="ARBA" id="ARBA00010231"/>
    </source>
</evidence>
<evidence type="ECO:0000256" key="6">
    <source>
        <dbReference type="ARBA" id="ARBA00023235"/>
    </source>
</evidence>
<keyword evidence="5 7" id="KW-0460">Magnesium</keyword>
<dbReference type="GO" id="GO:0005975">
    <property type="term" value="P:carbohydrate metabolic process"/>
    <property type="evidence" value="ECO:0007669"/>
    <property type="project" value="InterPro"/>
</dbReference>
<protein>
    <submittedName>
        <fullName evidence="12">Phosphoglucomutase, alpha-D-glucose phosphate-specific</fullName>
    </submittedName>
</protein>
<gene>
    <name evidence="12" type="ordered locus">Saut_0471</name>
</gene>